<dbReference type="EMBL" id="FXYH01000005">
    <property type="protein sequence ID" value="SMX39672.1"/>
    <property type="molecule type" value="Genomic_DNA"/>
</dbReference>
<keyword evidence="2" id="KW-0012">Acyltransferase</keyword>
<sequence length="141" mass="15382">MTVRVAAAADFETCLALRYTVFVDEQNVPIELERDEYDDTALHLLGEIKGAPMGTARIVFNDDYAKIGRVCVTKEARGTGLGKALMLEAIAQAKAKDGTRRMILQAQLPALGFYESLGFVAHGGIVMDAGIEHRDMELILP</sequence>
<dbReference type="InterPro" id="IPR016181">
    <property type="entry name" value="Acyl_CoA_acyltransferase"/>
</dbReference>
<dbReference type="OrthoDB" id="9796171at2"/>
<dbReference type="AlphaFoldDB" id="A0A238KBU0"/>
<evidence type="ECO:0000313" key="2">
    <source>
        <dbReference type="EMBL" id="SMX39672.1"/>
    </source>
</evidence>
<accession>A0A238KBU0</accession>
<dbReference type="InterPro" id="IPR000182">
    <property type="entry name" value="GNAT_dom"/>
</dbReference>
<name>A0A238KBU0_9RHOB</name>
<dbReference type="PROSITE" id="PS51186">
    <property type="entry name" value="GNAT"/>
    <property type="match status" value="1"/>
</dbReference>
<organism evidence="2 3">
    <name type="scientific">Pelagimonas varians</name>
    <dbReference type="NCBI Taxonomy" id="696760"/>
    <lineage>
        <taxon>Bacteria</taxon>
        <taxon>Pseudomonadati</taxon>
        <taxon>Pseudomonadota</taxon>
        <taxon>Alphaproteobacteria</taxon>
        <taxon>Rhodobacterales</taxon>
        <taxon>Roseobacteraceae</taxon>
        <taxon>Pelagimonas</taxon>
    </lineage>
</organism>
<dbReference type="PANTHER" id="PTHR13355">
    <property type="entry name" value="GLUCOSAMINE 6-PHOSPHATE N-ACETYLTRANSFERASE"/>
    <property type="match status" value="1"/>
</dbReference>
<dbReference type="CDD" id="cd04301">
    <property type="entry name" value="NAT_SF"/>
    <property type="match status" value="1"/>
</dbReference>
<dbReference type="InterPro" id="IPR039143">
    <property type="entry name" value="GNPNAT1-like"/>
</dbReference>
<dbReference type="GO" id="GO:0004343">
    <property type="term" value="F:glucosamine 6-phosphate N-acetyltransferase activity"/>
    <property type="evidence" value="ECO:0007669"/>
    <property type="project" value="TreeGrafter"/>
</dbReference>
<dbReference type="EC" id="2.3.1.-" evidence="2"/>
<dbReference type="Gene3D" id="3.40.630.30">
    <property type="match status" value="1"/>
</dbReference>
<evidence type="ECO:0000313" key="3">
    <source>
        <dbReference type="Proteomes" id="UP000220836"/>
    </source>
</evidence>
<keyword evidence="2" id="KW-0808">Transferase</keyword>
<reference evidence="2 3" key="1">
    <citation type="submission" date="2017-05" db="EMBL/GenBank/DDBJ databases">
        <authorList>
            <person name="Song R."/>
            <person name="Chenine A.L."/>
            <person name="Ruprecht R.M."/>
        </authorList>
    </citation>
    <scope>NUCLEOTIDE SEQUENCE [LARGE SCALE GENOMIC DNA]</scope>
    <source>
        <strain evidence="2 3">CECT 8663</strain>
    </source>
</reference>
<dbReference type="PANTHER" id="PTHR13355:SF11">
    <property type="entry name" value="GLUCOSAMINE 6-PHOSPHATE N-ACETYLTRANSFERASE"/>
    <property type="match status" value="1"/>
</dbReference>
<dbReference type="Proteomes" id="UP000220836">
    <property type="component" value="Unassembled WGS sequence"/>
</dbReference>
<feature type="domain" description="N-acetyltransferase" evidence="1">
    <location>
        <begin position="1"/>
        <end position="141"/>
    </location>
</feature>
<evidence type="ECO:0000259" key="1">
    <source>
        <dbReference type="PROSITE" id="PS51186"/>
    </source>
</evidence>
<dbReference type="SUPFAM" id="SSF55729">
    <property type="entry name" value="Acyl-CoA N-acyltransferases (Nat)"/>
    <property type="match status" value="1"/>
</dbReference>
<dbReference type="RefSeq" id="WP_097804311.1">
    <property type="nucleotide sequence ID" value="NZ_FXYH01000005.1"/>
</dbReference>
<keyword evidence="3" id="KW-1185">Reference proteome</keyword>
<protein>
    <submittedName>
        <fullName evidence="2">Putative N-acetyltransferase YjcF</fullName>
        <ecNumber evidence="2">2.3.1.-</ecNumber>
    </submittedName>
</protein>
<gene>
    <name evidence="2" type="primary">yjcF</name>
    <name evidence="2" type="ORF">PEV8663_01816</name>
</gene>
<proteinExistence type="predicted"/>
<dbReference type="Pfam" id="PF13673">
    <property type="entry name" value="Acetyltransf_10"/>
    <property type="match status" value="1"/>
</dbReference>